<dbReference type="Proteomes" id="UP000682843">
    <property type="component" value="Chromosome"/>
</dbReference>
<gene>
    <name evidence="2" type="ORF">RPMA_18260</name>
</gene>
<sequence length="128" mass="14073">MEWFSASVMLAWGITFALPGDLLTKPDFVGFHRYTSSDALLASVFSIMGAAGLVALYINGRWPKNAIIRVVRGIFGSVAWALIAYAFYDAAQINNTPLGTGPLVYALLALYEFVSIYRAAHDVRYHHA</sequence>
<feature type="transmembrane region" description="Helical" evidence="1">
    <location>
        <begin position="100"/>
        <end position="120"/>
    </location>
</feature>
<evidence type="ECO:0000313" key="2">
    <source>
        <dbReference type="EMBL" id="QUS40562.1"/>
    </source>
</evidence>
<organism evidence="2 3">
    <name type="scientific">Tardiphaga alba</name>
    <dbReference type="NCBI Taxonomy" id="340268"/>
    <lineage>
        <taxon>Bacteria</taxon>
        <taxon>Pseudomonadati</taxon>
        <taxon>Pseudomonadota</taxon>
        <taxon>Alphaproteobacteria</taxon>
        <taxon>Hyphomicrobiales</taxon>
        <taxon>Nitrobacteraceae</taxon>
        <taxon>Tardiphaga</taxon>
    </lineage>
</organism>
<feature type="transmembrane region" description="Helical" evidence="1">
    <location>
        <begin position="70"/>
        <end position="88"/>
    </location>
</feature>
<keyword evidence="1" id="KW-0812">Transmembrane</keyword>
<dbReference type="RefSeq" id="WP_211909144.1">
    <property type="nucleotide sequence ID" value="NZ_CP036498.1"/>
</dbReference>
<evidence type="ECO:0000256" key="1">
    <source>
        <dbReference type="SAM" id="Phobius"/>
    </source>
</evidence>
<feature type="transmembrane region" description="Helical" evidence="1">
    <location>
        <begin position="41"/>
        <end position="58"/>
    </location>
</feature>
<accession>A0ABX8AAQ8</accession>
<reference evidence="2 3" key="1">
    <citation type="submission" date="2019-02" db="EMBL/GenBank/DDBJ databases">
        <title>Emended description of the genus Rhodopseudomonas and description of Rhodopseudomonas albus sp. nov., a non-phototrophic, heavy-metal-tolerant bacterium isolated from garden soil.</title>
        <authorList>
            <person name="Bao Z."/>
            <person name="Cao W.W."/>
            <person name="Sato Y."/>
            <person name="Nishizawa T."/>
            <person name="Zhao J."/>
            <person name="Guo Y."/>
            <person name="Ohta H."/>
        </authorList>
    </citation>
    <scope>NUCLEOTIDE SEQUENCE [LARGE SCALE GENOMIC DNA]</scope>
    <source>
        <strain evidence="2 3">SK50-23</strain>
    </source>
</reference>
<proteinExistence type="predicted"/>
<keyword evidence="1" id="KW-1133">Transmembrane helix</keyword>
<name>A0ABX8AAQ8_9BRAD</name>
<keyword evidence="3" id="KW-1185">Reference proteome</keyword>
<keyword evidence="1" id="KW-0472">Membrane</keyword>
<protein>
    <submittedName>
        <fullName evidence="2">Uncharacterized protein</fullName>
    </submittedName>
</protein>
<dbReference type="EMBL" id="CP036498">
    <property type="protein sequence ID" value="QUS40562.1"/>
    <property type="molecule type" value="Genomic_DNA"/>
</dbReference>
<evidence type="ECO:0000313" key="3">
    <source>
        <dbReference type="Proteomes" id="UP000682843"/>
    </source>
</evidence>